<dbReference type="Proteomes" id="UP000064844">
    <property type="component" value="Chromosome"/>
</dbReference>
<dbReference type="PANTHER" id="PTHR30535">
    <property type="entry name" value="VITAMIN B12-BINDING PROTEIN"/>
    <property type="match status" value="1"/>
</dbReference>
<dbReference type="PANTHER" id="PTHR30535:SF7">
    <property type="entry name" value="IRON(III) DICITRATE-BINDING PROTEIN"/>
    <property type="match status" value="1"/>
</dbReference>
<dbReference type="PATRIC" id="fig|1297617.4.peg.1405"/>
<reference evidence="4 5" key="1">
    <citation type="journal article" date="2015" name="Nat. Commun.">
        <title>Production of butyrate from lysine and the Amadori product fructoselysine by a human gut commensal.</title>
        <authorList>
            <person name="Bui T.P."/>
            <person name="Ritari J."/>
            <person name="Boeren S."/>
            <person name="de Waard P."/>
            <person name="Plugge C.M."/>
            <person name="de Vos W.M."/>
        </authorList>
    </citation>
    <scope>NUCLEOTIDE SEQUENCE [LARGE SCALE GENOMIC DNA]</scope>
    <source>
        <strain evidence="4 5">AF211</strain>
    </source>
</reference>
<feature type="signal peptide" evidence="2">
    <location>
        <begin position="1"/>
        <end position="21"/>
    </location>
</feature>
<protein>
    <submittedName>
        <fullName evidence="4">Vitamin B12 ABC transporter, B12-binding component BtuF</fullName>
    </submittedName>
</protein>
<dbReference type="SUPFAM" id="SSF53807">
    <property type="entry name" value="Helical backbone' metal receptor"/>
    <property type="match status" value="1"/>
</dbReference>
<dbReference type="eggNOG" id="COG0614">
    <property type="taxonomic scope" value="Bacteria"/>
</dbReference>
<accession>A0A0S2W349</accession>
<dbReference type="InterPro" id="IPR002491">
    <property type="entry name" value="ABC_transptr_periplasmic_BD"/>
</dbReference>
<dbReference type="PROSITE" id="PS51257">
    <property type="entry name" value="PROKAR_LIPOPROTEIN"/>
    <property type="match status" value="1"/>
</dbReference>
<sequence>MKKTISLFLVLALALSLAACGGQTAQSPAPTPTAVPESPAAEAHYPVTITSYNENGETYTQTFDQCPERVVSISQANTELLLALGLRDKIIATAHRFSPVYEPLAEEYNSIPFIAEKGYPAKEVVLDQEPDMIVGWGSLFAEDALGPVSEWNDRGVGTYLMNNTVSGLGNRTVEFLYDDIETLGQIFDVEDAAQAMIDDMKARIAAIGEKISALPDEQRVRIVTVQYVYENEFLGRGGTDFNRDLTELAGGIQVNDNGEQSMEVLIDLDPDVLVILDLSSSPAQEKIDAIKANPTLQNIKAVQNDRFVVLDHAAFYCGGPRTVEAIETLAAAFYPDLFSA</sequence>
<name>A0A0S2W349_9FIRM</name>
<gene>
    <name evidence="4" type="ORF">IB211_01372c</name>
</gene>
<dbReference type="Pfam" id="PF01497">
    <property type="entry name" value="Peripla_BP_2"/>
    <property type="match status" value="1"/>
</dbReference>
<dbReference type="InterPro" id="IPR050902">
    <property type="entry name" value="ABC_Transporter_SBP"/>
</dbReference>
<dbReference type="PROSITE" id="PS50983">
    <property type="entry name" value="FE_B12_PBP"/>
    <property type="match status" value="1"/>
</dbReference>
<feature type="domain" description="Fe/B12 periplasmic-binding" evidence="3">
    <location>
        <begin position="69"/>
        <end position="337"/>
    </location>
</feature>
<keyword evidence="2" id="KW-0732">Signal</keyword>
<dbReference type="KEGG" id="ibu:IB211_01372c"/>
<evidence type="ECO:0000256" key="2">
    <source>
        <dbReference type="SAM" id="SignalP"/>
    </source>
</evidence>
<dbReference type="AlphaFoldDB" id="A0A0S2W349"/>
<dbReference type="STRING" id="1297617.IB211_01372c"/>
<evidence type="ECO:0000313" key="5">
    <source>
        <dbReference type="Proteomes" id="UP000064844"/>
    </source>
</evidence>
<dbReference type="EMBL" id="CP011307">
    <property type="protein sequence ID" value="ALP93765.1"/>
    <property type="molecule type" value="Genomic_DNA"/>
</dbReference>
<evidence type="ECO:0000256" key="1">
    <source>
        <dbReference type="ARBA" id="ARBA00008814"/>
    </source>
</evidence>
<keyword evidence="5" id="KW-1185">Reference proteome</keyword>
<dbReference type="RefSeq" id="WP_058117547.1">
    <property type="nucleotide sequence ID" value="NZ_CP011307.1"/>
</dbReference>
<comment type="similarity">
    <text evidence="1">Belongs to the bacterial solute-binding protein 8 family.</text>
</comment>
<reference evidence="5" key="2">
    <citation type="submission" date="2015-04" db="EMBL/GenBank/DDBJ databases">
        <title>A butyrogenic pathway from the amino acid lysine in a human gut commensal.</title>
        <authorList>
            <person name="de Vos W.M."/>
            <person name="Bui N.T.P."/>
            <person name="Plugge C.M."/>
            <person name="Ritari J."/>
        </authorList>
    </citation>
    <scope>NUCLEOTIDE SEQUENCE [LARGE SCALE GENOMIC DNA]</scope>
    <source>
        <strain evidence="5">AF211</strain>
    </source>
</reference>
<evidence type="ECO:0000313" key="4">
    <source>
        <dbReference type="EMBL" id="ALP93765.1"/>
    </source>
</evidence>
<feature type="chain" id="PRO_5039058459" evidence="2">
    <location>
        <begin position="22"/>
        <end position="340"/>
    </location>
</feature>
<proteinExistence type="inferred from homology"/>
<evidence type="ECO:0000259" key="3">
    <source>
        <dbReference type="PROSITE" id="PS50983"/>
    </source>
</evidence>
<dbReference type="Gene3D" id="3.40.50.1980">
    <property type="entry name" value="Nitrogenase molybdenum iron protein domain"/>
    <property type="match status" value="2"/>
</dbReference>
<organism evidence="4 5">
    <name type="scientific">Intestinimonas butyriciproducens</name>
    <dbReference type="NCBI Taxonomy" id="1297617"/>
    <lineage>
        <taxon>Bacteria</taxon>
        <taxon>Bacillati</taxon>
        <taxon>Bacillota</taxon>
        <taxon>Clostridia</taxon>
        <taxon>Eubacteriales</taxon>
        <taxon>Intestinimonas</taxon>
    </lineage>
</organism>